<accession>K2FZ15</accession>
<dbReference type="EMBL" id="AMFJ01000546">
    <property type="protein sequence ID" value="EKE27132.1"/>
    <property type="molecule type" value="Genomic_DNA"/>
</dbReference>
<dbReference type="SUPFAM" id="SSF64438">
    <property type="entry name" value="CNF1/YfiH-like putative cysteine hydrolases"/>
    <property type="match status" value="1"/>
</dbReference>
<evidence type="ECO:0000256" key="3">
    <source>
        <dbReference type="ARBA" id="ARBA00022679"/>
    </source>
</evidence>
<dbReference type="GO" id="GO:0016787">
    <property type="term" value="F:hydrolase activity"/>
    <property type="evidence" value="ECO:0007669"/>
    <property type="project" value="UniProtKB-KW"/>
</dbReference>
<keyword evidence="3" id="KW-0808">Transferase</keyword>
<dbReference type="PANTHER" id="PTHR30616">
    <property type="entry name" value="UNCHARACTERIZED PROTEIN YFIH"/>
    <property type="match status" value="1"/>
</dbReference>
<keyword evidence="5" id="KW-0378">Hydrolase</keyword>
<dbReference type="AlphaFoldDB" id="K2FZ15"/>
<dbReference type="Gene3D" id="3.60.140.10">
    <property type="entry name" value="CNF1/YfiH-like putative cysteine hydrolases"/>
    <property type="match status" value="1"/>
</dbReference>
<evidence type="ECO:0000256" key="9">
    <source>
        <dbReference type="ARBA" id="ARBA00049893"/>
    </source>
</evidence>
<keyword evidence="6" id="KW-0862">Zinc</keyword>
<comment type="catalytic activity">
    <reaction evidence="1">
        <text>inosine + phosphate = alpha-D-ribose 1-phosphate + hypoxanthine</text>
        <dbReference type="Rhea" id="RHEA:27646"/>
        <dbReference type="ChEBI" id="CHEBI:17368"/>
        <dbReference type="ChEBI" id="CHEBI:17596"/>
        <dbReference type="ChEBI" id="CHEBI:43474"/>
        <dbReference type="ChEBI" id="CHEBI:57720"/>
        <dbReference type="EC" id="2.4.2.1"/>
    </reaction>
    <physiologicalReaction direction="left-to-right" evidence="1">
        <dbReference type="Rhea" id="RHEA:27647"/>
    </physiologicalReaction>
</comment>
<organism evidence="10">
    <name type="scientific">uncultured bacterium</name>
    <name type="common">gcode 4</name>
    <dbReference type="NCBI Taxonomy" id="1234023"/>
    <lineage>
        <taxon>Bacteria</taxon>
        <taxon>environmental samples</taxon>
    </lineage>
</organism>
<evidence type="ECO:0000256" key="1">
    <source>
        <dbReference type="ARBA" id="ARBA00000553"/>
    </source>
</evidence>
<protein>
    <recommendedName>
        <fullName evidence="11">Purine nucleoside phosphorylase</fullName>
    </recommendedName>
</protein>
<dbReference type="InterPro" id="IPR011324">
    <property type="entry name" value="Cytotoxic_necrot_fac-like_cat"/>
</dbReference>
<dbReference type="GO" id="GO:0005507">
    <property type="term" value="F:copper ion binding"/>
    <property type="evidence" value="ECO:0007669"/>
    <property type="project" value="TreeGrafter"/>
</dbReference>
<keyword evidence="4" id="KW-0479">Metal-binding</keyword>
<evidence type="ECO:0000256" key="4">
    <source>
        <dbReference type="ARBA" id="ARBA00022723"/>
    </source>
</evidence>
<comment type="catalytic activity">
    <reaction evidence="7">
        <text>adenosine + H2O + H(+) = inosine + NH4(+)</text>
        <dbReference type="Rhea" id="RHEA:24408"/>
        <dbReference type="ChEBI" id="CHEBI:15377"/>
        <dbReference type="ChEBI" id="CHEBI:15378"/>
        <dbReference type="ChEBI" id="CHEBI:16335"/>
        <dbReference type="ChEBI" id="CHEBI:17596"/>
        <dbReference type="ChEBI" id="CHEBI:28938"/>
        <dbReference type="EC" id="3.5.4.4"/>
    </reaction>
    <physiologicalReaction direction="left-to-right" evidence="7">
        <dbReference type="Rhea" id="RHEA:24409"/>
    </physiologicalReaction>
</comment>
<evidence type="ECO:0008006" key="11">
    <source>
        <dbReference type="Google" id="ProtNLM"/>
    </source>
</evidence>
<dbReference type="PANTHER" id="PTHR30616:SF2">
    <property type="entry name" value="PURINE NUCLEOSIDE PHOSPHORYLASE LACC1"/>
    <property type="match status" value="1"/>
</dbReference>
<name>K2FZ15_9BACT</name>
<dbReference type="CDD" id="cd16833">
    <property type="entry name" value="YfiH"/>
    <property type="match status" value="1"/>
</dbReference>
<dbReference type="InterPro" id="IPR003730">
    <property type="entry name" value="Cu_polyphenol_OxRdtase"/>
</dbReference>
<comment type="catalytic activity">
    <reaction evidence="8">
        <text>adenosine + phosphate = alpha-D-ribose 1-phosphate + adenine</text>
        <dbReference type="Rhea" id="RHEA:27642"/>
        <dbReference type="ChEBI" id="CHEBI:16335"/>
        <dbReference type="ChEBI" id="CHEBI:16708"/>
        <dbReference type="ChEBI" id="CHEBI:43474"/>
        <dbReference type="ChEBI" id="CHEBI:57720"/>
        <dbReference type="EC" id="2.4.2.1"/>
    </reaction>
    <physiologicalReaction direction="left-to-right" evidence="8">
        <dbReference type="Rhea" id="RHEA:27643"/>
    </physiologicalReaction>
</comment>
<dbReference type="Pfam" id="PF02578">
    <property type="entry name" value="Cu-oxidase_4"/>
    <property type="match status" value="1"/>
</dbReference>
<evidence type="ECO:0000313" key="10">
    <source>
        <dbReference type="EMBL" id="EKE27132.1"/>
    </source>
</evidence>
<gene>
    <name evidence="10" type="ORF">ACD_4C00030G0002</name>
</gene>
<evidence type="ECO:0000256" key="5">
    <source>
        <dbReference type="ARBA" id="ARBA00022801"/>
    </source>
</evidence>
<evidence type="ECO:0000256" key="8">
    <source>
        <dbReference type="ARBA" id="ARBA00048968"/>
    </source>
</evidence>
<evidence type="ECO:0000256" key="7">
    <source>
        <dbReference type="ARBA" id="ARBA00047989"/>
    </source>
</evidence>
<comment type="catalytic activity">
    <reaction evidence="9">
        <text>S-methyl-5'-thioadenosine + phosphate = 5-(methylsulfanyl)-alpha-D-ribose 1-phosphate + adenine</text>
        <dbReference type="Rhea" id="RHEA:11852"/>
        <dbReference type="ChEBI" id="CHEBI:16708"/>
        <dbReference type="ChEBI" id="CHEBI:17509"/>
        <dbReference type="ChEBI" id="CHEBI:43474"/>
        <dbReference type="ChEBI" id="CHEBI:58533"/>
        <dbReference type="EC" id="2.4.2.28"/>
    </reaction>
    <physiologicalReaction direction="left-to-right" evidence="9">
        <dbReference type="Rhea" id="RHEA:11853"/>
    </physiologicalReaction>
</comment>
<reference evidence="10" key="1">
    <citation type="journal article" date="2012" name="Science">
        <title>Fermentation, hydrogen, and sulfur metabolism in multiple uncultivated bacterial phyla.</title>
        <authorList>
            <person name="Wrighton K.C."/>
            <person name="Thomas B.C."/>
            <person name="Sharon I."/>
            <person name="Miller C.S."/>
            <person name="Castelle C.J."/>
            <person name="VerBerkmoes N.C."/>
            <person name="Wilkins M.J."/>
            <person name="Hettich R.L."/>
            <person name="Lipton M.S."/>
            <person name="Williams K.H."/>
            <person name="Long P.E."/>
            <person name="Banfield J.F."/>
        </authorList>
    </citation>
    <scope>NUCLEOTIDE SEQUENCE [LARGE SCALE GENOMIC DNA]</scope>
</reference>
<comment type="caution">
    <text evidence="10">The sequence shown here is derived from an EMBL/GenBank/DDBJ whole genome shotgun (WGS) entry which is preliminary data.</text>
</comment>
<evidence type="ECO:0000256" key="6">
    <source>
        <dbReference type="ARBA" id="ARBA00022833"/>
    </source>
</evidence>
<sequence>MKDYSKDSIKIYVSDNSDWSSKDLLNEKFKDFFFVKQIHSWNIYFVENEEDLKNSRIVEYDWIITNLSNIKIGVQLADCNWIAIYWKEYIGIFHAGWGWLYNKIIENWIKLLKEKWEDINKLRVFVWPSIRNCCYEVWNEFLDYFDKKYFHENIFWKLNFDMISVIKDILDEAWINNENIEINNICTKCTKGYFSYRNWNLTERFVVWIEKIKNKK</sequence>
<dbReference type="InterPro" id="IPR038371">
    <property type="entry name" value="Cu_polyphenol_OxRdtase_sf"/>
</dbReference>
<proteinExistence type="inferred from homology"/>
<dbReference type="GO" id="GO:0017061">
    <property type="term" value="F:S-methyl-5-thioadenosine phosphorylase activity"/>
    <property type="evidence" value="ECO:0007669"/>
    <property type="project" value="UniProtKB-EC"/>
</dbReference>
<comment type="similarity">
    <text evidence="2">Belongs to the purine nucleoside phosphorylase YfiH/LACC1 family.</text>
</comment>
<evidence type="ECO:0000256" key="2">
    <source>
        <dbReference type="ARBA" id="ARBA00007353"/>
    </source>
</evidence>